<feature type="compositionally biased region" description="Pro residues" evidence="1">
    <location>
        <begin position="109"/>
        <end position="118"/>
    </location>
</feature>
<comment type="caution">
    <text evidence="2">The sequence shown here is derived from an EMBL/GenBank/DDBJ whole genome shotgun (WGS) entry which is preliminary data.</text>
</comment>
<reference evidence="2" key="1">
    <citation type="journal article" date="2021" name="Nat. Commun.">
        <title>Genetic determinants of endophytism in the Arabidopsis root mycobiome.</title>
        <authorList>
            <person name="Mesny F."/>
            <person name="Miyauchi S."/>
            <person name="Thiergart T."/>
            <person name="Pickel B."/>
            <person name="Atanasova L."/>
            <person name="Karlsson M."/>
            <person name="Huettel B."/>
            <person name="Barry K.W."/>
            <person name="Haridas S."/>
            <person name="Chen C."/>
            <person name="Bauer D."/>
            <person name="Andreopoulos W."/>
            <person name="Pangilinan J."/>
            <person name="LaButti K."/>
            <person name="Riley R."/>
            <person name="Lipzen A."/>
            <person name="Clum A."/>
            <person name="Drula E."/>
            <person name="Henrissat B."/>
            <person name="Kohler A."/>
            <person name="Grigoriev I.V."/>
            <person name="Martin F.M."/>
            <person name="Hacquard S."/>
        </authorList>
    </citation>
    <scope>NUCLEOTIDE SEQUENCE</scope>
    <source>
        <strain evidence="2">MPI-SDFR-AT-0120</strain>
    </source>
</reference>
<feature type="compositionally biased region" description="Basic and acidic residues" evidence="1">
    <location>
        <begin position="523"/>
        <end position="532"/>
    </location>
</feature>
<dbReference type="AlphaFoldDB" id="A0A8K0RIR5"/>
<feature type="compositionally biased region" description="Polar residues" evidence="1">
    <location>
        <begin position="490"/>
        <end position="499"/>
    </location>
</feature>
<proteinExistence type="predicted"/>
<dbReference type="Proteomes" id="UP000813461">
    <property type="component" value="Unassembled WGS sequence"/>
</dbReference>
<protein>
    <submittedName>
        <fullName evidence="2">Uncharacterized protein</fullName>
    </submittedName>
</protein>
<name>A0A8K0RIR5_9PLEO</name>
<feature type="region of interest" description="Disordered" evidence="1">
    <location>
        <begin position="456"/>
        <end position="509"/>
    </location>
</feature>
<dbReference type="EMBL" id="JAGMVJ010000001">
    <property type="protein sequence ID" value="KAH7095224.1"/>
    <property type="molecule type" value="Genomic_DNA"/>
</dbReference>
<feature type="region of interest" description="Disordered" evidence="1">
    <location>
        <begin position="1"/>
        <end position="76"/>
    </location>
</feature>
<dbReference type="OrthoDB" id="5430717at2759"/>
<gene>
    <name evidence="2" type="ORF">FB567DRAFT_23264</name>
</gene>
<evidence type="ECO:0000256" key="1">
    <source>
        <dbReference type="SAM" id="MobiDB-lite"/>
    </source>
</evidence>
<feature type="compositionally biased region" description="Polar residues" evidence="1">
    <location>
        <begin position="29"/>
        <end position="50"/>
    </location>
</feature>
<sequence>MMYRDFNNPPEEEGEIQHTPMKQSAAKEGQQTALQHAARSSTARKNTPKTATGKDTMPENKSGWRKKIQSKPKELQPLRLGADETVTTDDLTDRRRHHGWRMTIQASRPPTPVRPPTAPAIEDTDEARDGRATCATPRRNSKPKLTRYTSLFSTFKDAPKGPEFAEPWDDHEPEAETYADPVLAIQAVRSHMISYSMKPIPIEHNNGLFRVFEAYHKLRARHEHLLAGLKSTEQELEDVKGRWVKEERRYAEEVRRLELLIAQGTTGVAGVLHARQGSVIDRKRMHRKTISNDGPTTWNNFVTQDQLDEQIRMRSHRVLLQRPTSPSGKMVALSRQFTGTVGAELRIGTPPSEDRTLSRKVQSELNLAKLIRMDTTPSIANSSLTSGFSGGIGDPLPDELSTSSPAMVEMTVECDAFLALHELGVLVARRRGIDAEGFVNGLLRLLSEPKVDTLTRSGEKAHVHHSTTPAVPDLQNPYFEDETPRRTLRRFQSQPQLTSDQKRRRHFSFDPGEDHLQALKEDFGDEHSDPSHSEAPQTLHAESPPRYPASPAQTLSPNTSSSKIPSPVAPHGSLRQQSSLSSLKSSLVTTKDGRHNSPSSIRTAFRDMNGGVLRPSSSSRSSSYNLRSSEPSPSPKDALGDIGMPNSIASLAAAKLPDDSNRAESSMAMPDQ</sequence>
<feature type="region of interest" description="Disordered" evidence="1">
    <location>
        <begin position="106"/>
        <end position="141"/>
    </location>
</feature>
<organism evidence="2 3">
    <name type="scientific">Paraphoma chrysanthemicola</name>
    <dbReference type="NCBI Taxonomy" id="798071"/>
    <lineage>
        <taxon>Eukaryota</taxon>
        <taxon>Fungi</taxon>
        <taxon>Dikarya</taxon>
        <taxon>Ascomycota</taxon>
        <taxon>Pezizomycotina</taxon>
        <taxon>Dothideomycetes</taxon>
        <taxon>Pleosporomycetidae</taxon>
        <taxon>Pleosporales</taxon>
        <taxon>Pleosporineae</taxon>
        <taxon>Phaeosphaeriaceae</taxon>
        <taxon>Paraphoma</taxon>
    </lineage>
</organism>
<accession>A0A8K0RIR5</accession>
<feature type="region of interest" description="Disordered" evidence="1">
    <location>
        <begin position="523"/>
        <end position="672"/>
    </location>
</feature>
<feature type="compositionally biased region" description="Low complexity" evidence="1">
    <location>
        <begin position="573"/>
        <end position="587"/>
    </location>
</feature>
<feature type="compositionally biased region" description="Low complexity" evidence="1">
    <location>
        <begin position="614"/>
        <end position="631"/>
    </location>
</feature>
<evidence type="ECO:0000313" key="2">
    <source>
        <dbReference type="EMBL" id="KAH7095224.1"/>
    </source>
</evidence>
<evidence type="ECO:0000313" key="3">
    <source>
        <dbReference type="Proteomes" id="UP000813461"/>
    </source>
</evidence>
<feature type="compositionally biased region" description="Polar residues" evidence="1">
    <location>
        <begin position="551"/>
        <end position="564"/>
    </location>
</feature>
<keyword evidence="3" id="KW-1185">Reference proteome</keyword>